<keyword evidence="3" id="KW-1185">Reference proteome</keyword>
<feature type="compositionally biased region" description="Polar residues" evidence="1">
    <location>
        <begin position="1"/>
        <end position="21"/>
    </location>
</feature>
<evidence type="ECO:0000256" key="1">
    <source>
        <dbReference type="SAM" id="MobiDB-lite"/>
    </source>
</evidence>
<reference evidence="3" key="1">
    <citation type="journal article" date="2013" name="Science">
        <title>Comparative analysis of bat genomes provides insight into the evolution of flight and immunity.</title>
        <authorList>
            <person name="Zhang G."/>
            <person name="Cowled C."/>
            <person name="Shi Z."/>
            <person name="Huang Z."/>
            <person name="Bishop-Lilly K.A."/>
            <person name="Fang X."/>
            <person name="Wynne J.W."/>
            <person name="Xiong Z."/>
            <person name="Baker M.L."/>
            <person name="Zhao W."/>
            <person name="Tachedjian M."/>
            <person name="Zhu Y."/>
            <person name="Zhou P."/>
            <person name="Jiang X."/>
            <person name="Ng J."/>
            <person name="Yang L."/>
            <person name="Wu L."/>
            <person name="Xiao J."/>
            <person name="Feng Y."/>
            <person name="Chen Y."/>
            <person name="Sun X."/>
            <person name="Zhang Y."/>
            <person name="Marsh G.A."/>
            <person name="Crameri G."/>
            <person name="Broder C.C."/>
            <person name="Frey K.G."/>
            <person name="Wang L.F."/>
            <person name="Wang J."/>
        </authorList>
    </citation>
    <scope>NUCLEOTIDE SEQUENCE [LARGE SCALE GENOMIC DNA]</scope>
</reference>
<dbReference type="InParanoid" id="L5JYI2"/>
<feature type="compositionally biased region" description="Basic residues" evidence="1">
    <location>
        <begin position="44"/>
        <end position="55"/>
    </location>
</feature>
<organism evidence="2 3">
    <name type="scientific">Pteropus alecto</name>
    <name type="common">Black flying fox</name>
    <dbReference type="NCBI Taxonomy" id="9402"/>
    <lineage>
        <taxon>Eukaryota</taxon>
        <taxon>Metazoa</taxon>
        <taxon>Chordata</taxon>
        <taxon>Craniata</taxon>
        <taxon>Vertebrata</taxon>
        <taxon>Euteleostomi</taxon>
        <taxon>Mammalia</taxon>
        <taxon>Eutheria</taxon>
        <taxon>Laurasiatheria</taxon>
        <taxon>Chiroptera</taxon>
        <taxon>Yinpterochiroptera</taxon>
        <taxon>Pteropodoidea</taxon>
        <taxon>Pteropodidae</taxon>
        <taxon>Pteropodinae</taxon>
        <taxon>Pteropus</taxon>
    </lineage>
</organism>
<evidence type="ECO:0000313" key="3">
    <source>
        <dbReference type="Proteomes" id="UP000010552"/>
    </source>
</evidence>
<name>L5JYI2_PTEAL</name>
<feature type="compositionally biased region" description="Basic and acidic residues" evidence="1">
    <location>
        <begin position="69"/>
        <end position="90"/>
    </location>
</feature>
<protein>
    <submittedName>
        <fullName evidence="2">Uncharacterized protein</fullName>
    </submittedName>
</protein>
<feature type="compositionally biased region" description="Basic and acidic residues" evidence="1">
    <location>
        <begin position="34"/>
        <end position="43"/>
    </location>
</feature>
<feature type="region of interest" description="Disordered" evidence="1">
    <location>
        <begin position="1"/>
        <end position="120"/>
    </location>
</feature>
<dbReference type="EMBL" id="KB031072">
    <property type="protein sequence ID" value="ELK04370.1"/>
    <property type="molecule type" value="Genomic_DNA"/>
</dbReference>
<gene>
    <name evidence="2" type="ORF">PAL_GLEAN10024662</name>
</gene>
<feature type="compositionally biased region" description="Polar residues" evidence="1">
    <location>
        <begin position="56"/>
        <end position="66"/>
    </location>
</feature>
<evidence type="ECO:0000313" key="2">
    <source>
        <dbReference type="EMBL" id="ELK04370.1"/>
    </source>
</evidence>
<dbReference type="AlphaFoldDB" id="L5JYI2"/>
<sequence length="120" mass="13519">MSQGSSGCRNWSLSRRGTSGHQHGKHSGTVPMNRSERIWEQMRFRKPKRLSRHRQAGQSLAVSTVTHGAEAERGSGESRPREHCTTHMREMTGPTGVLPPERRDCVYTPDTQPRRPKACS</sequence>
<dbReference type="Proteomes" id="UP000010552">
    <property type="component" value="Unassembled WGS sequence"/>
</dbReference>
<accession>L5JYI2</accession>
<proteinExistence type="predicted"/>